<dbReference type="InterPro" id="IPR025674">
    <property type="entry name" value="Imm6"/>
</dbReference>
<dbReference type="Pfam" id="PF14434">
    <property type="entry name" value="Imm6"/>
    <property type="match status" value="1"/>
</dbReference>
<gene>
    <name evidence="1" type="ORF">B1992_03785</name>
</gene>
<comment type="caution">
    <text evidence="1">The sequence shown here is derived from an EMBL/GenBank/DDBJ whole genome shotgun (WGS) entry which is preliminary data.</text>
</comment>
<sequence>MRMKLNIEKFSRLPARERVNLVLVMARMVLSDLEGDQAGEYLANLAINLVSVWVNEGMIDGRLVTGEDFLDVLQDENDHGLLVFVDSGNPKSTDHAFNVVGGVVSYAAWCAFLESGDVLPEGIEEVTDVFVQWIIDEAISCNSFDGEMVSDEFRDLLF</sequence>
<keyword evidence="2" id="KW-1185">Reference proteome</keyword>
<reference evidence="1 2" key="1">
    <citation type="submission" date="2017-10" db="EMBL/GenBank/DDBJ databases">
        <title>Whole genome sequencing of Pseudoxanthomonas broegbernensis DSM 12573(T).</title>
        <authorList>
            <person name="Kumar S."/>
            <person name="Bansal K."/>
            <person name="Kaur A."/>
            <person name="Patil P."/>
            <person name="Sharma S."/>
            <person name="Patil P.B."/>
        </authorList>
    </citation>
    <scope>NUCLEOTIDE SEQUENCE [LARGE SCALE GENOMIC DNA]</scope>
    <source>
        <strain evidence="1 2">DSM 12573</strain>
    </source>
</reference>
<name>A0A7V8GNF8_9GAMM</name>
<dbReference type="EMBL" id="MWIP01000003">
    <property type="protein sequence ID" value="KAF1687120.1"/>
    <property type="molecule type" value="Genomic_DNA"/>
</dbReference>
<dbReference type="Proteomes" id="UP000462066">
    <property type="component" value="Unassembled WGS sequence"/>
</dbReference>
<evidence type="ECO:0000313" key="1">
    <source>
        <dbReference type="EMBL" id="KAF1687120.1"/>
    </source>
</evidence>
<protein>
    <recommendedName>
        <fullName evidence="3">Immunity protein Imm6</fullName>
    </recommendedName>
</protein>
<evidence type="ECO:0008006" key="3">
    <source>
        <dbReference type="Google" id="ProtNLM"/>
    </source>
</evidence>
<organism evidence="1 2">
    <name type="scientific">Pseudoxanthomonas broegbernensis</name>
    <dbReference type="NCBI Taxonomy" id="83619"/>
    <lineage>
        <taxon>Bacteria</taxon>
        <taxon>Pseudomonadati</taxon>
        <taxon>Pseudomonadota</taxon>
        <taxon>Gammaproteobacteria</taxon>
        <taxon>Lysobacterales</taxon>
        <taxon>Lysobacteraceae</taxon>
        <taxon>Pseudoxanthomonas</taxon>
    </lineage>
</organism>
<proteinExistence type="predicted"/>
<accession>A0A7V8GNF8</accession>
<dbReference type="AlphaFoldDB" id="A0A7V8GNF8"/>
<evidence type="ECO:0000313" key="2">
    <source>
        <dbReference type="Proteomes" id="UP000462066"/>
    </source>
</evidence>